<dbReference type="Proteomes" id="UP001516400">
    <property type="component" value="Unassembled WGS sequence"/>
</dbReference>
<dbReference type="AlphaFoldDB" id="A0ABD2PB98"/>
<dbReference type="Pfam" id="PF01395">
    <property type="entry name" value="PBP_GOBP"/>
    <property type="match status" value="1"/>
</dbReference>
<evidence type="ECO:0000313" key="1">
    <source>
        <dbReference type="EMBL" id="KAL3288150.1"/>
    </source>
</evidence>
<keyword evidence="2" id="KW-1185">Reference proteome</keyword>
<name>A0ABD2PB98_9CUCU</name>
<gene>
    <name evidence="1" type="ORF">HHI36_002598</name>
</gene>
<dbReference type="InterPro" id="IPR006170">
    <property type="entry name" value="PBP/GOBP"/>
</dbReference>
<evidence type="ECO:0000313" key="2">
    <source>
        <dbReference type="Proteomes" id="UP001516400"/>
    </source>
</evidence>
<feature type="non-terminal residue" evidence="1">
    <location>
        <position position="1"/>
    </location>
</feature>
<dbReference type="SUPFAM" id="SSF47565">
    <property type="entry name" value="Insect pheromone/odorant-binding proteins"/>
    <property type="match status" value="1"/>
</dbReference>
<sequence>VPSQAFVEVLEYLNNHERCNIPELRNFHPKNLGATDINFAKLKRRILCTLVQHGLLTKDGQFRTDFIRKNLYLGEPQKVDYLLQKCAHTRKTPDDTAFYALMCFFKHKSLKDIKNMKRYI</sequence>
<accession>A0ABD2PB98</accession>
<comment type="caution">
    <text evidence="1">The sequence shown here is derived from an EMBL/GenBank/DDBJ whole genome shotgun (WGS) entry which is preliminary data.</text>
</comment>
<protein>
    <submittedName>
        <fullName evidence="1">Uncharacterized protein</fullName>
    </submittedName>
</protein>
<proteinExistence type="predicted"/>
<dbReference type="EMBL" id="JABFTP020000185">
    <property type="protein sequence ID" value="KAL3288150.1"/>
    <property type="molecule type" value="Genomic_DNA"/>
</dbReference>
<dbReference type="Gene3D" id="1.10.238.20">
    <property type="entry name" value="Pheromone/general odorant binding protein domain"/>
    <property type="match status" value="1"/>
</dbReference>
<dbReference type="InterPro" id="IPR036728">
    <property type="entry name" value="PBP_GOBP_sf"/>
</dbReference>
<reference evidence="1 2" key="1">
    <citation type="journal article" date="2021" name="BMC Biol.">
        <title>Horizontally acquired antibacterial genes associated with adaptive radiation of ladybird beetles.</title>
        <authorList>
            <person name="Li H.S."/>
            <person name="Tang X.F."/>
            <person name="Huang Y.H."/>
            <person name="Xu Z.Y."/>
            <person name="Chen M.L."/>
            <person name="Du X.Y."/>
            <person name="Qiu B.Y."/>
            <person name="Chen P.T."/>
            <person name="Zhang W."/>
            <person name="Slipinski A."/>
            <person name="Escalona H.E."/>
            <person name="Waterhouse R.M."/>
            <person name="Zwick A."/>
            <person name="Pang H."/>
        </authorList>
    </citation>
    <scope>NUCLEOTIDE SEQUENCE [LARGE SCALE GENOMIC DNA]</scope>
    <source>
        <strain evidence="1">SYSU2018</strain>
    </source>
</reference>
<organism evidence="1 2">
    <name type="scientific">Cryptolaemus montrouzieri</name>
    <dbReference type="NCBI Taxonomy" id="559131"/>
    <lineage>
        <taxon>Eukaryota</taxon>
        <taxon>Metazoa</taxon>
        <taxon>Ecdysozoa</taxon>
        <taxon>Arthropoda</taxon>
        <taxon>Hexapoda</taxon>
        <taxon>Insecta</taxon>
        <taxon>Pterygota</taxon>
        <taxon>Neoptera</taxon>
        <taxon>Endopterygota</taxon>
        <taxon>Coleoptera</taxon>
        <taxon>Polyphaga</taxon>
        <taxon>Cucujiformia</taxon>
        <taxon>Coccinelloidea</taxon>
        <taxon>Coccinellidae</taxon>
        <taxon>Scymninae</taxon>
        <taxon>Scymnini</taxon>
        <taxon>Cryptolaemus</taxon>
    </lineage>
</organism>